<feature type="non-terminal residue" evidence="2">
    <location>
        <position position="412"/>
    </location>
</feature>
<gene>
    <name evidence="2" type="ORF">AVDCRST_MAG66-1910</name>
</gene>
<protein>
    <submittedName>
        <fullName evidence="2">Uncharacterized protein</fullName>
    </submittedName>
</protein>
<evidence type="ECO:0000313" key="2">
    <source>
        <dbReference type="EMBL" id="CAA9408707.1"/>
    </source>
</evidence>
<organism evidence="2">
    <name type="scientific">uncultured Pseudonocardia sp</name>
    <dbReference type="NCBI Taxonomy" id="211455"/>
    <lineage>
        <taxon>Bacteria</taxon>
        <taxon>Bacillati</taxon>
        <taxon>Actinomycetota</taxon>
        <taxon>Actinomycetes</taxon>
        <taxon>Pseudonocardiales</taxon>
        <taxon>Pseudonocardiaceae</taxon>
        <taxon>Pseudonocardia</taxon>
        <taxon>environmental samples</taxon>
    </lineage>
</organism>
<dbReference type="AlphaFoldDB" id="A0A6J4PBE6"/>
<feature type="compositionally biased region" description="Basic and acidic residues" evidence="1">
    <location>
        <begin position="277"/>
        <end position="286"/>
    </location>
</feature>
<feature type="non-terminal residue" evidence="2">
    <location>
        <position position="1"/>
    </location>
</feature>
<feature type="compositionally biased region" description="Basic residues" evidence="1">
    <location>
        <begin position="257"/>
        <end position="268"/>
    </location>
</feature>
<feature type="compositionally biased region" description="Basic and acidic residues" evidence="1">
    <location>
        <begin position="191"/>
        <end position="203"/>
    </location>
</feature>
<feature type="compositionally biased region" description="Basic and acidic residues" evidence="1">
    <location>
        <begin position="354"/>
        <end position="364"/>
    </location>
</feature>
<feature type="region of interest" description="Disordered" evidence="1">
    <location>
        <begin position="1"/>
        <end position="105"/>
    </location>
</feature>
<feature type="compositionally biased region" description="Gly residues" evidence="1">
    <location>
        <begin position="379"/>
        <end position="397"/>
    </location>
</feature>
<feature type="compositionally biased region" description="Basic residues" evidence="1">
    <location>
        <begin position="36"/>
        <end position="56"/>
    </location>
</feature>
<proteinExistence type="predicted"/>
<evidence type="ECO:0000256" key="1">
    <source>
        <dbReference type="SAM" id="MobiDB-lite"/>
    </source>
</evidence>
<feature type="compositionally biased region" description="Basic residues" evidence="1">
    <location>
        <begin position="204"/>
        <end position="224"/>
    </location>
</feature>
<reference evidence="2" key="1">
    <citation type="submission" date="2020-02" db="EMBL/GenBank/DDBJ databases">
        <authorList>
            <person name="Meier V. D."/>
        </authorList>
    </citation>
    <scope>NUCLEOTIDE SEQUENCE</scope>
    <source>
        <strain evidence="2">AVDCRST_MAG66</strain>
    </source>
</reference>
<feature type="compositionally biased region" description="Gly residues" evidence="1">
    <location>
        <begin position="150"/>
        <end position="163"/>
    </location>
</feature>
<feature type="compositionally biased region" description="Low complexity" evidence="1">
    <location>
        <begin position="19"/>
        <end position="35"/>
    </location>
</feature>
<feature type="compositionally biased region" description="Basic residues" evidence="1">
    <location>
        <begin position="1"/>
        <end position="18"/>
    </location>
</feature>
<dbReference type="EMBL" id="CADCUS010000277">
    <property type="protein sequence ID" value="CAA9408707.1"/>
    <property type="molecule type" value="Genomic_DNA"/>
</dbReference>
<feature type="compositionally biased region" description="Basic residues" evidence="1">
    <location>
        <begin position="81"/>
        <end position="105"/>
    </location>
</feature>
<name>A0A6J4PBE6_9PSEU</name>
<feature type="compositionally biased region" description="Basic residues" evidence="1">
    <location>
        <begin position="331"/>
        <end position="353"/>
    </location>
</feature>
<accession>A0A6J4PBE6</accession>
<sequence>RHRPGRQRPHRGRHRRPGARPVPGRAGQRGAVLRPLARRGPRRARPDHRRVRRREPRRVGPPGHQPVQRLPVHRTAADPPRRHRGRVHRVPRRAVRRHGRRRALRRPVRAGVHRQLPAQAGALRPGRRRQPAGSALPVRVQHAAGEHRTAGGGRGVGGTGGLGRLPRPVRGPARARRGPDRVAGRRAGQRRAADQLDGDEQRTVRRHVHPDRGRDRARHRRLVPRHAAAVRPARAVLPGGRAGRVLRAVPAAVRHRWGRDARHRHVPPHRGAPARRGLPDRPGRPDHRGRRRRPLPGRGQRDVRRRGVHGVGAAGGGRRVRRVPVAARGGRAVRQRHGAALHGRGRRVHRPRPAHHEPLADRGRPAGAPLPVREPRHPLGGGERVRGGGARGATGAGRRGRPDRRRPAEGRM</sequence>
<feature type="region of interest" description="Disordered" evidence="1">
    <location>
        <begin position="257"/>
        <end position="412"/>
    </location>
</feature>
<feature type="region of interest" description="Disordered" evidence="1">
    <location>
        <begin position="144"/>
        <end position="227"/>
    </location>
</feature>